<evidence type="ECO:0000313" key="2">
    <source>
        <dbReference type="EMBL" id="KAF5390107.1"/>
    </source>
</evidence>
<name>A0A8H5HV81_9AGAR</name>
<dbReference type="AlphaFoldDB" id="A0A8H5HV81"/>
<comment type="caution">
    <text evidence="2">The sequence shown here is derived from an EMBL/GenBank/DDBJ whole genome shotgun (WGS) entry which is preliminary data.</text>
</comment>
<proteinExistence type="predicted"/>
<dbReference type="EMBL" id="JAACJN010000017">
    <property type="protein sequence ID" value="KAF5390107.1"/>
    <property type="molecule type" value="Genomic_DNA"/>
</dbReference>
<evidence type="ECO:0000313" key="3">
    <source>
        <dbReference type="Proteomes" id="UP000518752"/>
    </source>
</evidence>
<organism evidence="2 3">
    <name type="scientific">Collybiopsis confluens</name>
    <dbReference type="NCBI Taxonomy" id="2823264"/>
    <lineage>
        <taxon>Eukaryota</taxon>
        <taxon>Fungi</taxon>
        <taxon>Dikarya</taxon>
        <taxon>Basidiomycota</taxon>
        <taxon>Agaricomycotina</taxon>
        <taxon>Agaricomycetes</taxon>
        <taxon>Agaricomycetidae</taxon>
        <taxon>Agaricales</taxon>
        <taxon>Marasmiineae</taxon>
        <taxon>Omphalotaceae</taxon>
        <taxon>Collybiopsis</taxon>
    </lineage>
</organism>
<accession>A0A8H5HV81</accession>
<reference evidence="2 3" key="1">
    <citation type="journal article" date="2020" name="ISME J.">
        <title>Uncovering the hidden diversity of litter-decomposition mechanisms in mushroom-forming fungi.</title>
        <authorList>
            <person name="Floudas D."/>
            <person name="Bentzer J."/>
            <person name="Ahren D."/>
            <person name="Johansson T."/>
            <person name="Persson P."/>
            <person name="Tunlid A."/>
        </authorList>
    </citation>
    <scope>NUCLEOTIDE SEQUENCE [LARGE SCALE GENOMIC DNA]</scope>
    <source>
        <strain evidence="2 3">CBS 406.79</strain>
    </source>
</reference>
<dbReference type="Proteomes" id="UP000518752">
    <property type="component" value="Unassembled WGS sequence"/>
</dbReference>
<protein>
    <submittedName>
        <fullName evidence="2">Uncharacterized protein</fullName>
    </submittedName>
</protein>
<gene>
    <name evidence="2" type="ORF">D9757_003828</name>
</gene>
<evidence type="ECO:0000256" key="1">
    <source>
        <dbReference type="SAM" id="MobiDB-lite"/>
    </source>
</evidence>
<feature type="compositionally biased region" description="Basic and acidic residues" evidence="1">
    <location>
        <begin position="214"/>
        <end position="229"/>
    </location>
</feature>
<feature type="compositionally biased region" description="Polar residues" evidence="1">
    <location>
        <begin position="193"/>
        <end position="213"/>
    </location>
</feature>
<feature type="region of interest" description="Disordered" evidence="1">
    <location>
        <begin position="193"/>
        <end position="241"/>
    </location>
</feature>
<sequence>MPTTFSNIFSFRFHERDTASLSSSSTIWSTARLLVKAKDFLHCNKPRPSIKCIMSQFEDLVESVTVTPDEHPDFTSFGLYEEGSRSFAGVDPGSQVIRMIEYQNDRPESAIGVSIPSPPVPPLPNPTIRSREDAIQANELSKSVHQASNKLVEKILARPPSLNGRLPVPIPSQFYIHNPEIIHSDEEDISSLASASAQSVCGSDTSSNGSAQSPDRDGYASEECGRTESDAGGLRPLTVPPWYHRSRRSNVCVTSLKEDRPLYIASDADPMKFPF</sequence>
<keyword evidence="3" id="KW-1185">Reference proteome</keyword>